<feature type="region of interest" description="Disordered" evidence="1">
    <location>
        <begin position="1"/>
        <end position="29"/>
    </location>
</feature>
<feature type="transmembrane region" description="Helical" evidence="2">
    <location>
        <begin position="71"/>
        <end position="97"/>
    </location>
</feature>
<feature type="transmembrane region" description="Helical" evidence="2">
    <location>
        <begin position="170"/>
        <end position="194"/>
    </location>
</feature>
<gene>
    <name evidence="3" type="ORF">MTO99_10075</name>
</gene>
<protein>
    <submittedName>
        <fullName evidence="3">Uncharacterized protein</fullName>
    </submittedName>
</protein>
<feature type="transmembrane region" description="Helical" evidence="2">
    <location>
        <begin position="144"/>
        <end position="163"/>
    </location>
</feature>
<feature type="compositionally biased region" description="Acidic residues" evidence="1">
    <location>
        <begin position="1"/>
        <end position="12"/>
    </location>
</feature>
<keyword evidence="2" id="KW-0472">Membrane</keyword>
<proteinExistence type="predicted"/>
<evidence type="ECO:0000313" key="3">
    <source>
        <dbReference type="EMBL" id="UOE42546.1"/>
    </source>
</evidence>
<feature type="transmembrane region" description="Helical" evidence="2">
    <location>
        <begin position="46"/>
        <end position="65"/>
    </location>
</feature>
<evidence type="ECO:0000313" key="4">
    <source>
        <dbReference type="Proteomes" id="UP000832097"/>
    </source>
</evidence>
<accession>A0ABY4BTL2</accession>
<evidence type="ECO:0000256" key="1">
    <source>
        <dbReference type="SAM" id="MobiDB-lite"/>
    </source>
</evidence>
<dbReference type="EMBL" id="CP094528">
    <property type="protein sequence ID" value="UOE42546.1"/>
    <property type="molecule type" value="Genomic_DNA"/>
</dbReference>
<dbReference type="Proteomes" id="UP000832097">
    <property type="component" value="Chromosome"/>
</dbReference>
<evidence type="ECO:0000256" key="2">
    <source>
        <dbReference type="SAM" id="Phobius"/>
    </source>
</evidence>
<keyword evidence="4" id="KW-1185">Reference proteome</keyword>
<name>A0ABY4BTL2_9MICO</name>
<sequence>MERDIEDASADDEAARFVPAPGPDSRIAHPHTRAGRILRASFATEAAVYGVILVAGLEVVAGFSGKTSWSVFTTVIVTVVVFWAAHVYAGTLAHLGLDHERVVGIGEAFRMSLRRSAGLLASALIPSLILLLGATDLVDDDTALWVALWSGVLVLAVLGWIAFVRRGAAWYVCLIGAIATASFGFMMILAKAFIH</sequence>
<feature type="transmembrane region" description="Helical" evidence="2">
    <location>
        <begin position="117"/>
        <end position="138"/>
    </location>
</feature>
<keyword evidence="2" id="KW-0812">Transmembrane</keyword>
<organism evidence="3 4">
    <name type="scientific">Agromyces larvae</name>
    <dbReference type="NCBI Taxonomy" id="2929802"/>
    <lineage>
        <taxon>Bacteria</taxon>
        <taxon>Bacillati</taxon>
        <taxon>Actinomycetota</taxon>
        <taxon>Actinomycetes</taxon>
        <taxon>Micrococcales</taxon>
        <taxon>Microbacteriaceae</taxon>
        <taxon>Agromyces</taxon>
    </lineage>
</organism>
<dbReference type="RefSeq" id="WP_243553490.1">
    <property type="nucleotide sequence ID" value="NZ_CP094528.1"/>
</dbReference>
<keyword evidence="2" id="KW-1133">Transmembrane helix</keyword>
<reference evidence="3 4" key="1">
    <citation type="submission" date="2022-03" db="EMBL/GenBank/DDBJ databases">
        <title>Mucilaginibacter sp. isolated from the gut of Protaetia brevitarsis seulensis larvae.</title>
        <authorList>
            <person name="Won M."/>
            <person name="Kim S.-J."/>
            <person name="Kwon S.-W."/>
        </authorList>
    </citation>
    <scope>NUCLEOTIDE SEQUENCE [LARGE SCALE GENOMIC DNA]</scope>
    <source>
        <strain evidence="3 4">CFWR-12</strain>
    </source>
</reference>